<dbReference type="FunFam" id="3.30.160.60:FF:000446">
    <property type="entry name" value="Zinc finger protein"/>
    <property type="match status" value="1"/>
</dbReference>
<evidence type="ECO:0000256" key="3">
    <source>
        <dbReference type="ARBA" id="ARBA00022723"/>
    </source>
</evidence>
<keyword evidence="5 11" id="KW-0863">Zinc-finger</keyword>
<dbReference type="Gene3D" id="3.30.160.60">
    <property type="entry name" value="Classic Zinc Finger"/>
    <property type="match status" value="6"/>
</dbReference>
<keyword evidence="7" id="KW-0805">Transcription regulation</keyword>
<feature type="domain" description="C2H2-type" evidence="13">
    <location>
        <begin position="520"/>
        <end position="547"/>
    </location>
</feature>
<comment type="subcellular location">
    <subcellularLocation>
        <location evidence="1">Nucleus</location>
    </subcellularLocation>
</comment>
<dbReference type="Pfam" id="PF13912">
    <property type="entry name" value="zf-C2H2_6"/>
    <property type="match status" value="1"/>
</dbReference>
<dbReference type="Proteomes" id="UP000789524">
    <property type="component" value="Unassembled WGS sequence"/>
</dbReference>
<evidence type="ECO:0000256" key="4">
    <source>
        <dbReference type="ARBA" id="ARBA00022737"/>
    </source>
</evidence>
<feature type="binding site" evidence="12">
    <location>
        <position position="14"/>
    </location>
    <ligand>
        <name>Zn(2+)</name>
        <dbReference type="ChEBI" id="CHEBI:29105"/>
    </ligand>
</feature>
<evidence type="ECO:0000256" key="8">
    <source>
        <dbReference type="ARBA" id="ARBA00023125"/>
    </source>
</evidence>
<dbReference type="SUPFAM" id="SSF57716">
    <property type="entry name" value="Glucocorticoid receptor-like (DNA-binding domain)"/>
    <property type="match status" value="1"/>
</dbReference>
<protein>
    <submittedName>
        <fullName evidence="15">(African queen) hypothetical protein</fullName>
    </submittedName>
</protein>
<keyword evidence="8" id="KW-0238">DNA-binding</keyword>
<dbReference type="PROSITE" id="PS50157">
    <property type="entry name" value="ZINC_FINGER_C2H2_2"/>
    <property type="match status" value="7"/>
</dbReference>
<evidence type="ECO:0000256" key="1">
    <source>
        <dbReference type="ARBA" id="ARBA00004123"/>
    </source>
</evidence>
<keyword evidence="10" id="KW-0539">Nucleus</keyword>
<evidence type="ECO:0000259" key="14">
    <source>
        <dbReference type="PROSITE" id="PS51915"/>
    </source>
</evidence>
<keyword evidence="4" id="KW-0677">Repeat</keyword>
<evidence type="ECO:0000256" key="12">
    <source>
        <dbReference type="PROSITE-ProRule" id="PRU01263"/>
    </source>
</evidence>
<evidence type="ECO:0000256" key="5">
    <source>
        <dbReference type="ARBA" id="ARBA00022771"/>
    </source>
</evidence>
<dbReference type="InterPro" id="IPR013087">
    <property type="entry name" value="Znf_C2H2_type"/>
</dbReference>
<feature type="binding site" evidence="12">
    <location>
        <position position="59"/>
    </location>
    <ligand>
        <name>Zn(2+)</name>
        <dbReference type="ChEBI" id="CHEBI:29105"/>
    </ligand>
</feature>
<feature type="binding site" evidence="12">
    <location>
        <position position="62"/>
    </location>
    <ligand>
        <name>Zn(2+)</name>
        <dbReference type="ChEBI" id="CHEBI:29105"/>
    </ligand>
</feature>
<evidence type="ECO:0000256" key="6">
    <source>
        <dbReference type="ARBA" id="ARBA00022833"/>
    </source>
</evidence>
<feature type="domain" description="C2H2-type" evidence="13">
    <location>
        <begin position="492"/>
        <end position="519"/>
    </location>
</feature>
<comment type="similarity">
    <text evidence="2">Belongs to the krueppel C2H2-type zinc-finger protein family.</text>
</comment>
<gene>
    <name evidence="15" type="ORF">DCHRY22_LOCUS11105</name>
</gene>
<reference evidence="15" key="1">
    <citation type="submission" date="2021-09" db="EMBL/GenBank/DDBJ databases">
        <authorList>
            <person name="Martin H S."/>
        </authorList>
    </citation>
    <scope>NUCLEOTIDE SEQUENCE</scope>
</reference>
<feature type="domain" description="C2H2-type" evidence="13">
    <location>
        <begin position="348"/>
        <end position="376"/>
    </location>
</feature>
<accession>A0A8J2W138</accession>
<dbReference type="InterPro" id="IPR050888">
    <property type="entry name" value="ZnF_C2H2-type_TF"/>
</dbReference>
<dbReference type="Pfam" id="PF00096">
    <property type="entry name" value="zf-C2H2"/>
    <property type="match status" value="2"/>
</dbReference>
<dbReference type="InterPro" id="IPR036236">
    <property type="entry name" value="Znf_C2H2_sf"/>
</dbReference>
<evidence type="ECO:0000259" key="13">
    <source>
        <dbReference type="PROSITE" id="PS50157"/>
    </source>
</evidence>
<sequence length="552" mass="65086">MEFNTDTYGKCRFCNTTGHHRDITKVYNVGGVREVYYDIIMDCFNLCIEINTVKSLLICGHCIQQLRDANSFRILVMNAETHLNGLGHENTVYINTRTNPLDTEVKLENVKEDNESLQVNNHDNEERIFHEDYVSGEQELLSRYNDLKPLPSRESLKYICNKYYKELELLKGQIITAKSIKIDATDKVSNKINSKIYVTEKLAHINNVTTILENSNLIAFKTRRRNGYICLYCNRKFENIELVTDHQVESHCKDKIKSIISKYPPDRLAVYAHVVDIKCSICDKKLPNMNELKYHLIMAHKKKIYTEYGDRIIPFRLSKNKYDCHICGFNFETFGAVERHMNIHYRNYICDQCGSGFITKNRLKGHIRSAHVTDNYPCEVCDKIFQAQHKYKNHIDVIHKMVKKNKCPKCPERFNDYFHRHKHMVDAHGDTPLRYKCNVCDALFKRRYALSCHMKRRHLDMRDITCDLCSYKCYTITELKAHMIKHNGQRTYECNVCKKSYARKKTLKEHMRIHNNDRRYVCVECGQGFVQNCSLKGHMKTHHMEYINNLPR</sequence>
<feature type="domain" description="ZAD" evidence="14">
    <location>
        <begin position="9"/>
        <end position="86"/>
    </location>
</feature>
<dbReference type="SMART" id="SM00868">
    <property type="entry name" value="zf-AD"/>
    <property type="match status" value="1"/>
</dbReference>
<organism evidence="15 16">
    <name type="scientific">Danaus chrysippus</name>
    <name type="common">African queen</name>
    <dbReference type="NCBI Taxonomy" id="151541"/>
    <lineage>
        <taxon>Eukaryota</taxon>
        <taxon>Metazoa</taxon>
        <taxon>Ecdysozoa</taxon>
        <taxon>Arthropoda</taxon>
        <taxon>Hexapoda</taxon>
        <taxon>Insecta</taxon>
        <taxon>Pterygota</taxon>
        <taxon>Neoptera</taxon>
        <taxon>Endopterygota</taxon>
        <taxon>Lepidoptera</taxon>
        <taxon>Glossata</taxon>
        <taxon>Ditrysia</taxon>
        <taxon>Papilionoidea</taxon>
        <taxon>Nymphalidae</taxon>
        <taxon>Danainae</taxon>
        <taxon>Danaini</taxon>
        <taxon>Danaina</taxon>
        <taxon>Danaus</taxon>
        <taxon>Anosia</taxon>
    </lineage>
</organism>
<dbReference type="GO" id="GO:0005634">
    <property type="term" value="C:nucleus"/>
    <property type="evidence" value="ECO:0007669"/>
    <property type="project" value="UniProtKB-SubCell"/>
</dbReference>
<dbReference type="PROSITE" id="PS00028">
    <property type="entry name" value="ZINC_FINGER_C2H2_1"/>
    <property type="match status" value="8"/>
</dbReference>
<dbReference type="PROSITE" id="PS51915">
    <property type="entry name" value="ZAD"/>
    <property type="match status" value="1"/>
</dbReference>
<evidence type="ECO:0000256" key="9">
    <source>
        <dbReference type="ARBA" id="ARBA00023163"/>
    </source>
</evidence>
<dbReference type="GO" id="GO:0003677">
    <property type="term" value="F:DNA binding"/>
    <property type="evidence" value="ECO:0007669"/>
    <property type="project" value="UniProtKB-KW"/>
</dbReference>
<keyword evidence="6 12" id="KW-0862">Zinc</keyword>
<keyword evidence="3 12" id="KW-0479">Metal-binding</keyword>
<dbReference type="SUPFAM" id="SSF57667">
    <property type="entry name" value="beta-beta-alpha zinc fingers"/>
    <property type="match status" value="4"/>
</dbReference>
<dbReference type="SMART" id="SM00355">
    <property type="entry name" value="ZnF_C2H2"/>
    <property type="match status" value="10"/>
</dbReference>
<dbReference type="PANTHER" id="PTHR24406">
    <property type="entry name" value="TRANSCRIPTIONAL REPRESSOR CTCFL-RELATED"/>
    <property type="match status" value="1"/>
</dbReference>
<feature type="domain" description="C2H2-type" evidence="13">
    <location>
        <begin position="435"/>
        <end position="463"/>
    </location>
</feature>
<evidence type="ECO:0000313" key="15">
    <source>
        <dbReference type="EMBL" id="CAG9574906.1"/>
    </source>
</evidence>
<dbReference type="OrthoDB" id="8117402at2759"/>
<keyword evidence="16" id="KW-1185">Reference proteome</keyword>
<proteinExistence type="inferred from homology"/>
<dbReference type="Pfam" id="PF13894">
    <property type="entry name" value="zf-C2H2_4"/>
    <property type="match status" value="1"/>
</dbReference>
<dbReference type="GO" id="GO:0008270">
    <property type="term" value="F:zinc ion binding"/>
    <property type="evidence" value="ECO:0007669"/>
    <property type="project" value="UniProtKB-UniRule"/>
</dbReference>
<name>A0A8J2W138_9NEOP</name>
<dbReference type="Gene3D" id="3.40.1800.20">
    <property type="match status" value="1"/>
</dbReference>
<evidence type="ECO:0000256" key="2">
    <source>
        <dbReference type="ARBA" id="ARBA00006991"/>
    </source>
</evidence>
<keyword evidence="9" id="KW-0804">Transcription</keyword>
<evidence type="ECO:0000256" key="7">
    <source>
        <dbReference type="ARBA" id="ARBA00023015"/>
    </source>
</evidence>
<feature type="binding site" evidence="12">
    <location>
        <position position="11"/>
    </location>
    <ligand>
        <name>Zn(2+)</name>
        <dbReference type="ChEBI" id="CHEBI:29105"/>
    </ligand>
</feature>
<dbReference type="FunFam" id="3.30.160.60:FF:001480">
    <property type="entry name" value="Si:cabz01071911.3"/>
    <property type="match status" value="1"/>
</dbReference>
<evidence type="ECO:0000256" key="10">
    <source>
        <dbReference type="ARBA" id="ARBA00023242"/>
    </source>
</evidence>
<feature type="domain" description="C2H2-type" evidence="13">
    <location>
        <begin position="228"/>
        <end position="256"/>
    </location>
</feature>
<dbReference type="InterPro" id="IPR012934">
    <property type="entry name" value="Znf_AD"/>
</dbReference>
<dbReference type="AlphaFoldDB" id="A0A8J2W138"/>
<evidence type="ECO:0000256" key="11">
    <source>
        <dbReference type="PROSITE-ProRule" id="PRU00042"/>
    </source>
</evidence>
<feature type="domain" description="C2H2-type" evidence="13">
    <location>
        <begin position="322"/>
        <end position="344"/>
    </location>
</feature>
<feature type="domain" description="C2H2-type" evidence="13">
    <location>
        <begin position="376"/>
        <end position="404"/>
    </location>
</feature>
<dbReference type="EMBL" id="CAKASE010000073">
    <property type="protein sequence ID" value="CAG9574906.1"/>
    <property type="molecule type" value="Genomic_DNA"/>
</dbReference>
<evidence type="ECO:0000313" key="16">
    <source>
        <dbReference type="Proteomes" id="UP000789524"/>
    </source>
</evidence>
<comment type="caution">
    <text evidence="15">The sequence shown here is derived from an EMBL/GenBank/DDBJ whole genome shotgun (WGS) entry which is preliminary data.</text>
</comment>